<evidence type="ECO:0000313" key="1">
    <source>
        <dbReference type="EMBL" id="STJ16777.1"/>
    </source>
</evidence>
<proteinExistence type="predicted"/>
<dbReference type="SUPFAM" id="SSF52980">
    <property type="entry name" value="Restriction endonuclease-like"/>
    <property type="match status" value="1"/>
</dbReference>
<evidence type="ECO:0000313" key="2">
    <source>
        <dbReference type="Proteomes" id="UP000254716"/>
    </source>
</evidence>
<protein>
    <submittedName>
        <fullName evidence="1">YaeQ family protein</fullName>
    </submittedName>
</protein>
<accession>A0A376W004</accession>
<dbReference type="InterPro" id="IPR011335">
    <property type="entry name" value="Restrct_endonuc-II-like"/>
</dbReference>
<gene>
    <name evidence="1" type="primary">yaeQ_1</name>
    <name evidence="1" type="ORF">NCTC9081_02177</name>
</gene>
<reference evidence="1 2" key="1">
    <citation type="submission" date="2018-06" db="EMBL/GenBank/DDBJ databases">
        <authorList>
            <consortium name="Pathogen Informatics"/>
            <person name="Doyle S."/>
        </authorList>
    </citation>
    <scope>NUCLEOTIDE SEQUENCE [LARGE SCALE GENOMIC DNA]</scope>
    <source>
        <strain evidence="1 2">NCTC9081</strain>
    </source>
</reference>
<dbReference type="Proteomes" id="UP000254716">
    <property type="component" value="Unassembled WGS sequence"/>
</dbReference>
<dbReference type="Pfam" id="PF07152">
    <property type="entry name" value="YaeQ"/>
    <property type="match status" value="1"/>
</dbReference>
<dbReference type="PANTHER" id="PTHR38784">
    <property type="entry name" value="SUCROSE PHOSPHORYLASE"/>
    <property type="match status" value="1"/>
</dbReference>
<dbReference type="EMBL" id="UGCV01000008">
    <property type="protein sequence ID" value="STJ16777.1"/>
    <property type="molecule type" value="Genomic_DNA"/>
</dbReference>
<dbReference type="SMART" id="SM01322">
    <property type="entry name" value="YaeQ"/>
    <property type="match status" value="1"/>
</dbReference>
<dbReference type="InterPro" id="IPR038590">
    <property type="entry name" value="YaeQ_sf"/>
</dbReference>
<sequence>MALKATIYKATVNVADLDRNQFLDASLTLARHPSETQERMMLRLLAWLKYADERLQFTRGLCADDEPEAWLRNDHLGIDLWIELGLPG</sequence>
<dbReference type="AlphaFoldDB" id="A0A376W004"/>
<organism evidence="1 2">
    <name type="scientific">Escherichia coli</name>
    <dbReference type="NCBI Taxonomy" id="562"/>
    <lineage>
        <taxon>Bacteria</taxon>
        <taxon>Pseudomonadati</taxon>
        <taxon>Pseudomonadota</taxon>
        <taxon>Gammaproteobacteria</taxon>
        <taxon>Enterobacterales</taxon>
        <taxon>Enterobacteriaceae</taxon>
        <taxon>Escherichia</taxon>
    </lineage>
</organism>
<dbReference type="InterPro" id="IPR009822">
    <property type="entry name" value="YaeQ"/>
</dbReference>
<dbReference type="PANTHER" id="PTHR38784:SF1">
    <property type="entry name" value="SUCROSE PHOSPHORYLASE"/>
    <property type="match status" value="1"/>
</dbReference>
<name>A0A376W004_ECOLX</name>
<dbReference type="Gene3D" id="3.10.640.10">
    <property type="entry name" value="Restriction endonuclease-like alpha-beta roll domain"/>
    <property type="match status" value="1"/>
</dbReference>